<dbReference type="OMA" id="RNQQCGN"/>
<keyword evidence="10" id="KW-0732">Signal</keyword>
<dbReference type="STRING" id="94237.ENSMMOP00000012130"/>
<dbReference type="GO" id="GO:0030154">
    <property type="term" value="P:cell differentiation"/>
    <property type="evidence" value="ECO:0007669"/>
    <property type="project" value="UniProtKB-KW"/>
</dbReference>
<accession>A0A3Q4B3W8</accession>
<comment type="function">
    <text evidence="9">CNTF is a survival factor for various neuronal cell types. Seems to prevent the degeneration of motor axons after axotomy.</text>
</comment>
<keyword evidence="12" id="KW-1185">Reference proteome</keyword>
<protein>
    <recommendedName>
        <fullName evidence="3">Ciliary neurotrophic factor</fullName>
    </recommendedName>
</protein>
<dbReference type="GO" id="GO:0005127">
    <property type="term" value="F:ciliary neurotrophic factor receptor binding"/>
    <property type="evidence" value="ECO:0007669"/>
    <property type="project" value="InterPro"/>
</dbReference>
<comment type="subcellular location">
    <subcellularLocation>
        <location evidence="1">Cytoplasm</location>
    </subcellularLocation>
</comment>
<evidence type="ECO:0000256" key="3">
    <source>
        <dbReference type="ARBA" id="ARBA00015150"/>
    </source>
</evidence>
<dbReference type="InterPro" id="IPR000151">
    <property type="entry name" value="Ciliary_neurotrophic_fac_CNTF"/>
</dbReference>
<dbReference type="Gene3D" id="1.20.1250.10">
    <property type="match status" value="1"/>
</dbReference>
<evidence type="ECO:0000256" key="7">
    <source>
        <dbReference type="ARBA" id="ARBA00022902"/>
    </source>
</evidence>
<keyword evidence="7" id="KW-0524">Neurogenesis</keyword>
<evidence type="ECO:0000256" key="2">
    <source>
        <dbReference type="ARBA" id="ARBA00007988"/>
    </source>
</evidence>
<organism evidence="11 12">
    <name type="scientific">Mola mola</name>
    <name type="common">Ocean sunfish</name>
    <name type="synonym">Tetraodon mola</name>
    <dbReference type="NCBI Taxonomy" id="94237"/>
    <lineage>
        <taxon>Eukaryota</taxon>
        <taxon>Metazoa</taxon>
        <taxon>Chordata</taxon>
        <taxon>Craniata</taxon>
        <taxon>Vertebrata</taxon>
        <taxon>Euteleostomi</taxon>
        <taxon>Actinopterygii</taxon>
        <taxon>Neopterygii</taxon>
        <taxon>Teleostei</taxon>
        <taxon>Neoteleostei</taxon>
        <taxon>Acanthomorphata</taxon>
        <taxon>Eupercaria</taxon>
        <taxon>Tetraodontiformes</taxon>
        <taxon>Molidae</taxon>
        <taxon>Mola</taxon>
    </lineage>
</organism>
<evidence type="ECO:0000256" key="1">
    <source>
        <dbReference type="ARBA" id="ARBA00004496"/>
    </source>
</evidence>
<evidence type="ECO:0000256" key="8">
    <source>
        <dbReference type="ARBA" id="ARBA00023030"/>
    </source>
</evidence>
<feature type="signal peptide" evidence="10">
    <location>
        <begin position="1"/>
        <end position="37"/>
    </location>
</feature>
<dbReference type="AlphaFoldDB" id="A0A3Q4B3W8"/>
<feature type="chain" id="PRO_5018741159" description="Ciliary neurotrophic factor" evidence="10">
    <location>
        <begin position="38"/>
        <end position="215"/>
    </location>
</feature>
<reference evidence="11" key="1">
    <citation type="submission" date="2025-08" db="UniProtKB">
        <authorList>
            <consortium name="Ensembl"/>
        </authorList>
    </citation>
    <scope>IDENTIFICATION</scope>
</reference>
<keyword evidence="8" id="KW-0339">Growth factor</keyword>
<comment type="similarity">
    <text evidence="2">Belongs to the CNTF family.</text>
</comment>
<dbReference type="PANTHER" id="PTHR15196:SF0">
    <property type="entry name" value="CILIARY NEUROTROPHIC FACTOR"/>
    <property type="match status" value="1"/>
</dbReference>
<keyword evidence="6" id="KW-0221">Differentiation</keyword>
<dbReference type="PANTHER" id="PTHR15196">
    <property type="entry name" value="CILIARY NEUROTROPHIC FACTOR"/>
    <property type="match status" value="1"/>
</dbReference>
<dbReference type="InterPro" id="IPR009079">
    <property type="entry name" value="4_helix_cytokine-like_core"/>
</dbReference>
<proteinExistence type="inferred from homology"/>
<evidence type="ECO:0000256" key="5">
    <source>
        <dbReference type="ARBA" id="ARBA00022490"/>
    </source>
</evidence>
<evidence type="ECO:0000313" key="11">
    <source>
        <dbReference type="Ensembl" id="ENSMMOP00000012130.1"/>
    </source>
</evidence>
<dbReference type="GO" id="GO:0008083">
    <property type="term" value="F:growth factor activity"/>
    <property type="evidence" value="ECO:0007669"/>
    <property type="project" value="UniProtKB-KW"/>
</dbReference>
<dbReference type="Proteomes" id="UP000261620">
    <property type="component" value="Unplaced"/>
</dbReference>
<name>A0A3Q4B3W8_MOLML</name>
<dbReference type="SUPFAM" id="SSF47266">
    <property type="entry name" value="4-helical cytokines"/>
    <property type="match status" value="1"/>
</dbReference>
<evidence type="ECO:0000256" key="6">
    <source>
        <dbReference type="ARBA" id="ARBA00022782"/>
    </source>
</evidence>
<dbReference type="GO" id="GO:0070120">
    <property type="term" value="P:ciliary neurotrophic factor-mediated signaling pathway"/>
    <property type="evidence" value="ECO:0007669"/>
    <property type="project" value="InterPro"/>
</dbReference>
<dbReference type="Ensembl" id="ENSMMOT00000012334.1">
    <property type="protein sequence ID" value="ENSMMOP00000012130.1"/>
    <property type="gene ID" value="ENSMMOG00000009317.1"/>
</dbReference>
<reference evidence="11" key="2">
    <citation type="submission" date="2025-09" db="UniProtKB">
        <authorList>
            <consortium name="Ensembl"/>
        </authorList>
    </citation>
    <scope>IDENTIFICATION</scope>
</reference>
<evidence type="ECO:0000313" key="12">
    <source>
        <dbReference type="Proteomes" id="UP000261620"/>
    </source>
</evidence>
<keyword evidence="4" id="KW-0217">Developmental protein</keyword>
<dbReference type="Pfam" id="PF01110">
    <property type="entry name" value="CNTF"/>
    <property type="match status" value="1"/>
</dbReference>
<evidence type="ECO:0000256" key="9">
    <source>
        <dbReference type="ARBA" id="ARBA00025427"/>
    </source>
</evidence>
<dbReference type="GO" id="GO:0043524">
    <property type="term" value="P:negative regulation of neuron apoptotic process"/>
    <property type="evidence" value="ECO:0007669"/>
    <property type="project" value="InterPro"/>
</dbReference>
<evidence type="ECO:0000256" key="10">
    <source>
        <dbReference type="SAM" id="SignalP"/>
    </source>
</evidence>
<dbReference type="GO" id="GO:0007399">
    <property type="term" value="P:nervous system development"/>
    <property type="evidence" value="ECO:0007669"/>
    <property type="project" value="UniProtKB-KW"/>
</dbReference>
<evidence type="ECO:0000256" key="4">
    <source>
        <dbReference type="ARBA" id="ARBA00022473"/>
    </source>
</evidence>
<keyword evidence="5" id="KW-0963">Cytoplasm</keyword>
<dbReference type="GO" id="GO:0005737">
    <property type="term" value="C:cytoplasm"/>
    <property type="evidence" value="ECO:0007669"/>
    <property type="project" value="UniProtKB-SubCell"/>
</dbReference>
<sequence length="215" mass="24039">MNGHVKSMHFQLCMEAAATLLSLLLIMAVDSTRGVAASSNQECGNPLLQTLRLTKLIRMESVELLRKYKASQGELSELFCKGSLSEVPDPNISGLESSQRIASISMQLQAFLPHFKWVYEQQTDLLSPTSLLLDQLSTVRARSRDLVALVNNFYRDLFPNLPAPEPAGGPTTLPPRKNYFQQKLYGCIVLKTYKDFLFNAIEELRSLKTRCAGGR</sequence>